<dbReference type="STRING" id="456.Ljor_0110"/>
<dbReference type="RefSeq" id="WP_058469703.1">
    <property type="nucleotide sequence ID" value="NZ_CAAAIC010000005.1"/>
</dbReference>
<organism evidence="2 3">
    <name type="scientific">Legionella jordanis</name>
    <dbReference type="NCBI Taxonomy" id="456"/>
    <lineage>
        <taxon>Bacteria</taxon>
        <taxon>Pseudomonadati</taxon>
        <taxon>Pseudomonadota</taxon>
        <taxon>Gammaproteobacteria</taxon>
        <taxon>Legionellales</taxon>
        <taxon>Legionellaceae</taxon>
        <taxon>Legionella</taxon>
    </lineage>
</organism>
<dbReference type="Proteomes" id="UP000055035">
    <property type="component" value="Unassembled WGS sequence"/>
</dbReference>
<dbReference type="EMBL" id="LNYJ01000003">
    <property type="protein sequence ID" value="KTD18887.1"/>
    <property type="molecule type" value="Genomic_DNA"/>
</dbReference>
<protein>
    <submittedName>
        <fullName evidence="2">Uncharacterized protein</fullName>
    </submittedName>
</protein>
<dbReference type="PATRIC" id="fig|456.5.peg.124"/>
<gene>
    <name evidence="2" type="ORF">Ljor_0110</name>
</gene>
<feature type="region of interest" description="Disordered" evidence="1">
    <location>
        <begin position="40"/>
        <end position="122"/>
    </location>
</feature>
<sequence length="122" mass="13389">MNDFKSKLPDFKELSSFANKLFKDVKKSVTEIIDDYKKKREQTAEQGEVVSSASKTAEKKDEAVVTAAKKTSEAGEEVVVASAKKPGPEGHEEEVTVAAVKKKKPAKDKTHLDIEPPSNKTE</sequence>
<evidence type="ECO:0000313" key="2">
    <source>
        <dbReference type="EMBL" id="KTD18887.1"/>
    </source>
</evidence>
<evidence type="ECO:0000313" key="3">
    <source>
        <dbReference type="Proteomes" id="UP000055035"/>
    </source>
</evidence>
<dbReference type="OrthoDB" id="5654270at2"/>
<dbReference type="AlphaFoldDB" id="A0A0W0VFL2"/>
<accession>A0A0W0VFL2</accession>
<keyword evidence="3" id="KW-1185">Reference proteome</keyword>
<evidence type="ECO:0000256" key="1">
    <source>
        <dbReference type="SAM" id="MobiDB-lite"/>
    </source>
</evidence>
<reference evidence="2 3" key="1">
    <citation type="submission" date="2015-11" db="EMBL/GenBank/DDBJ databases">
        <title>Genomic analysis of 38 Legionella species identifies large and diverse effector repertoires.</title>
        <authorList>
            <person name="Burstein D."/>
            <person name="Amaro F."/>
            <person name="Zusman T."/>
            <person name="Lifshitz Z."/>
            <person name="Cohen O."/>
            <person name="Gilbert J.A."/>
            <person name="Pupko T."/>
            <person name="Shuman H.A."/>
            <person name="Segal G."/>
        </authorList>
    </citation>
    <scope>NUCLEOTIDE SEQUENCE [LARGE SCALE GENOMIC DNA]</scope>
    <source>
        <strain evidence="2 3">BL-540</strain>
    </source>
</reference>
<name>A0A0W0VFL2_9GAMM</name>
<proteinExistence type="predicted"/>
<comment type="caution">
    <text evidence="2">The sequence shown here is derived from an EMBL/GenBank/DDBJ whole genome shotgun (WGS) entry which is preliminary data.</text>
</comment>